<sequence>MSLLYLRAQNWTQHSRCGLIRANDSKLSAVVGTPEGLDVIQRDLDKLKKWAHGNLMRFNKTKYKVLHLGWGNLQYQSRMGDELIESSPDEKDLGSAGG</sequence>
<name>A0A3M0JTA7_HIRRU</name>
<dbReference type="Proteomes" id="UP000269221">
    <property type="component" value="Unassembled WGS sequence"/>
</dbReference>
<comment type="caution">
    <text evidence="1">The sequence shown here is derived from an EMBL/GenBank/DDBJ whole genome shotgun (WGS) entry which is preliminary data.</text>
</comment>
<reference evidence="1 2" key="1">
    <citation type="submission" date="2018-07" db="EMBL/GenBank/DDBJ databases">
        <title>A high quality draft genome assembly of the barn swallow (H. rustica rustica).</title>
        <authorList>
            <person name="Formenti G."/>
            <person name="Chiara M."/>
            <person name="Poveda L."/>
            <person name="Francoijs K.-J."/>
            <person name="Bonisoli-Alquati A."/>
            <person name="Canova L."/>
            <person name="Gianfranceschi L."/>
            <person name="Horner D.S."/>
            <person name="Saino N."/>
        </authorList>
    </citation>
    <scope>NUCLEOTIDE SEQUENCE [LARGE SCALE GENOMIC DNA]</scope>
    <source>
        <strain evidence="1">Chelidonia</strain>
        <tissue evidence="1">Blood</tissue>
    </source>
</reference>
<keyword evidence="2" id="KW-1185">Reference proteome</keyword>
<gene>
    <name evidence="1" type="ORF">DUI87_19082</name>
</gene>
<dbReference type="STRING" id="333673.A0A3M0JTA7"/>
<proteinExistence type="predicted"/>
<evidence type="ECO:0000313" key="2">
    <source>
        <dbReference type="Proteomes" id="UP000269221"/>
    </source>
</evidence>
<protein>
    <recommendedName>
        <fullName evidence="3">Rna-directed dna polymerase from mobile element jockey-like</fullName>
    </recommendedName>
</protein>
<dbReference type="PANTHER" id="PTHR33332">
    <property type="entry name" value="REVERSE TRANSCRIPTASE DOMAIN-CONTAINING PROTEIN"/>
    <property type="match status" value="1"/>
</dbReference>
<accession>A0A3M0JTA7</accession>
<dbReference type="EMBL" id="QRBI01000126">
    <property type="protein sequence ID" value="RMC04263.1"/>
    <property type="molecule type" value="Genomic_DNA"/>
</dbReference>
<dbReference type="AlphaFoldDB" id="A0A3M0JTA7"/>
<evidence type="ECO:0000313" key="1">
    <source>
        <dbReference type="EMBL" id="RMC04263.1"/>
    </source>
</evidence>
<dbReference type="OrthoDB" id="9396613at2759"/>
<organism evidence="1 2">
    <name type="scientific">Hirundo rustica rustica</name>
    <dbReference type="NCBI Taxonomy" id="333673"/>
    <lineage>
        <taxon>Eukaryota</taxon>
        <taxon>Metazoa</taxon>
        <taxon>Chordata</taxon>
        <taxon>Craniata</taxon>
        <taxon>Vertebrata</taxon>
        <taxon>Euteleostomi</taxon>
        <taxon>Archelosauria</taxon>
        <taxon>Archosauria</taxon>
        <taxon>Dinosauria</taxon>
        <taxon>Saurischia</taxon>
        <taxon>Theropoda</taxon>
        <taxon>Coelurosauria</taxon>
        <taxon>Aves</taxon>
        <taxon>Neognathae</taxon>
        <taxon>Neoaves</taxon>
        <taxon>Telluraves</taxon>
        <taxon>Australaves</taxon>
        <taxon>Passeriformes</taxon>
        <taxon>Sylvioidea</taxon>
        <taxon>Hirundinidae</taxon>
        <taxon>Hirundo</taxon>
    </lineage>
</organism>
<evidence type="ECO:0008006" key="3">
    <source>
        <dbReference type="Google" id="ProtNLM"/>
    </source>
</evidence>